<keyword evidence="4" id="KW-1185">Reference proteome</keyword>
<evidence type="ECO:0000313" key="4">
    <source>
        <dbReference type="Proteomes" id="UP000281431"/>
    </source>
</evidence>
<dbReference type="EMBL" id="REFZ01000004">
    <property type="protein sequence ID" value="RQH01407.1"/>
    <property type="molecule type" value="Genomic_DNA"/>
</dbReference>
<evidence type="ECO:0000256" key="2">
    <source>
        <dbReference type="SAM" id="Phobius"/>
    </source>
</evidence>
<evidence type="ECO:0000313" key="3">
    <source>
        <dbReference type="EMBL" id="RQH01407.1"/>
    </source>
</evidence>
<feature type="transmembrane region" description="Helical" evidence="2">
    <location>
        <begin position="81"/>
        <end position="99"/>
    </location>
</feature>
<dbReference type="Proteomes" id="UP000281431">
    <property type="component" value="Unassembled WGS sequence"/>
</dbReference>
<name>A0A3N6N1I0_NATCH</name>
<keyword evidence="2" id="KW-1133">Transmembrane helix</keyword>
<protein>
    <submittedName>
        <fullName evidence="3">Uncharacterized protein</fullName>
    </submittedName>
</protein>
<gene>
    <name evidence="3" type="ORF">EA472_08155</name>
</gene>
<comment type="caution">
    <text evidence="3">The sequence shown here is derived from an EMBL/GenBank/DDBJ whole genome shotgun (WGS) entry which is preliminary data.</text>
</comment>
<keyword evidence="2" id="KW-0812">Transmembrane</keyword>
<organism evidence="3 4">
    <name type="scientific">Natrarchaeobius chitinivorans</name>
    <dbReference type="NCBI Taxonomy" id="1679083"/>
    <lineage>
        <taxon>Archaea</taxon>
        <taxon>Methanobacteriati</taxon>
        <taxon>Methanobacteriota</taxon>
        <taxon>Stenosarchaea group</taxon>
        <taxon>Halobacteria</taxon>
        <taxon>Halobacteriales</taxon>
        <taxon>Natrialbaceae</taxon>
        <taxon>Natrarchaeobius</taxon>
    </lineage>
</organism>
<feature type="transmembrane region" description="Helical" evidence="2">
    <location>
        <begin position="58"/>
        <end position="75"/>
    </location>
</feature>
<sequence>MPSRRGLELDRGEQLYFRGDLRRGGEIAVTERRVLVRSDDELTSVPYTNVSEVANESFNWFLAILSGALLLFGLYSIPENALLGTVFAAFGLWSVYRTYRHRDRVRIHTHSQPKPVEVFPADADALFDELEPAIESARAERERTSSNPSDGTGGPGPAN</sequence>
<feature type="region of interest" description="Disordered" evidence="1">
    <location>
        <begin position="136"/>
        <end position="159"/>
    </location>
</feature>
<dbReference type="OrthoDB" id="203239at2157"/>
<keyword evidence="2" id="KW-0472">Membrane</keyword>
<accession>A0A3N6N1I0</accession>
<evidence type="ECO:0000256" key="1">
    <source>
        <dbReference type="SAM" id="MobiDB-lite"/>
    </source>
</evidence>
<proteinExistence type="predicted"/>
<dbReference type="AlphaFoldDB" id="A0A3N6N1I0"/>
<reference evidence="3 4" key="1">
    <citation type="submission" date="2018-10" db="EMBL/GenBank/DDBJ databases">
        <title>Natrarchaeobius chitinivorans gen. nov., sp. nov., and Natrarchaeobius haloalkaliphilus sp. nov., alkaliphilic, chitin-utilizing haloarchaea from hypersaline alkaline lakes.</title>
        <authorList>
            <person name="Sorokin D.Y."/>
            <person name="Elcheninov A.G."/>
            <person name="Kostrikina N.A."/>
            <person name="Bale N.J."/>
            <person name="Sinninghe Damste J.S."/>
            <person name="Khijniak T.V."/>
            <person name="Kublanov I.V."/>
            <person name="Toshchakov S.V."/>
        </authorList>
    </citation>
    <scope>NUCLEOTIDE SEQUENCE [LARGE SCALE GENOMIC DNA]</scope>
    <source>
        <strain evidence="3 4">AArcht7</strain>
    </source>
</reference>